<evidence type="ECO:0000256" key="3">
    <source>
        <dbReference type="ARBA" id="ARBA00022729"/>
    </source>
</evidence>
<feature type="domain" description="WxxW" evidence="7">
    <location>
        <begin position="2629"/>
        <end position="2717"/>
    </location>
</feature>
<keyword evidence="9" id="KW-1185">Reference proteome</keyword>
<feature type="region of interest" description="Disordered" evidence="5">
    <location>
        <begin position="2224"/>
        <end position="2264"/>
    </location>
</feature>
<feature type="domain" description="WxxW" evidence="7">
    <location>
        <begin position="2101"/>
        <end position="2189"/>
    </location>
</feature>
<feature type="chain" id="PRO_5034821087" description="WxxW domain-containing protein" evidence="6">
    <location>
        <begin position="21"/>
        <end position="3018"/>
    </location>
</feature>
<proteinExistence type="predicted"/>
<feature type="domain" description="WxxW" evidence="7">
    <location>
        <begin position="1397"/>
        <end position="1485"/>
    </location>
</feature>
<keyword evidence="3 6" id="KW-0732">Signal</keyword>
<name>A0A8C3PZS0_CHRPC</name>
<feature type="region of interest" description="Disordered" evidence="5">
    <location>
        <begin position="2400"/>
        <end position="2440"/>
    </location>
</feature>
<feature type="region of interest" description="Disordered" evidence="5">
    <location>
        <begin position="1520"/>
        <end position="1560"/>
    </location>
</feature>
<keyword evidence="4" id="KW-0325">Glycoprotein</keyword>
<feature type="region of interest" description="Disordered" evidence="5">
    <location>
        <begin position="992"/>
        <end position="1032"/>
    </location>
</feature>
<feature type="domain" description="WxxW" evidence="7">
    <location>
        <begin position="342"/>
        <end position="428"/>
    </location>
</feature>
<feature type="domain" description="WxxW" evidence="7">
    <location>
        <begin position="2805"/>
        <end position="2893"/>
    </location>
</feature>
<evidence type="ECO:0000256" key="1">
    <source>
        <dbReference type="ARBA" id="ARBA00004613"/>
    </source>
</evidence>
<feature type="region of interest" description="Disordered" evidence="5">
    <location>
        <begin position="2752"/>
        <end position="2792"/>
    </location>
</feature>
<feature type="domain" description="WxxW" evidence="7">
    <location>
        <begin position="2453"/>
        <end position="2541"/>
    </location>
</feature>
<comment type="subcellular location">
    <subcellularLocation>
        <location evidence="1">Secreted</location>
    </subcellularLocation>
</comment>
<feature type="signal peptide" evidence="6">
    <location>
        <begin position="1"/>
        <end position="20"/>
    </location>
</feature>
<evidence type="ECO:0000256" key="2">
    <source>
        <dbReference type="ARBA" id="ARBA00022525"/>
    </source>
</evidence>
<reference evidence="8" key="1">
    <citation type="submission" date="2025-08" db="UniProtKB">
        <authorList>
            <consortium name="Ensembl"/>
        </authorList>
    </citation>
    <scope>IDENTIFICATION</scope>
</reference>
<feature type="domain" description="WxxW" evidence="7">
    <location>
        <begin position="193"/>
        <end position="280"/>
    </location>
</feature>
<evidence type="ECO:0000313" key="9">
    <source>
        <dbReference type="Proteomes" id="UP000694543"/>
    </source>
</evidence>
<dbReference type="Proteomes" id="UP000694543">
    <property type="component" value="Unplaced"/>
</dbReference>
<evidence type="ECO:0000256" key="6">
    <source>
        <dbReference type="SAM" id="SignalP"/>
    </source>
</evidence>
<feature type="region of interest" description="Disordered" evidence="5">
    <location>
        <begin position="2576"/>
        <end position="2616"/>
    </location>
</feature>
<dbReference type="PANTHER" id="PTHR15031">
    <property type="entry name" value="CARTILAGE INTERMEDIATE LAYER PROTEIN CLIP"/>
    <property type="match status" value="1"/>
</dbReference>
<feature type="region of interest" description="Disordered" evidence="5">
    <location>
        <begin position="1344"/>
        <end position="1384"/>
    </location>
</feature>
<feature type="domain" description="WxxW" evidence="7">
    <location>
        <begin position="517"/>
        <end position="605"/>
    </location>
</feature>
<feature type="region of interest" description="Disordered" evidence="5">
    <location>
        <begin position="1872"/>
        <end position="1912"/>
    </location>
</feature>
<reference evidence="8" key="2">
    <citation type="submission" date="2025-09" db="UniProtKB">
        <authorList>
            <consortium name="Ensembl"/>
        </authorList>
    </citation>
    <scope>IDENTIFICATION</scope>
</reference>
<feature type="domain" description="WxxW" evidence="7">
    <location>
        <begin position="693"/>
        <end position="781"/>
    </location>
</feature>
<feature type="region of interest" description="Disordered" evidence="5">
    <location>
        <begin position="2048"/>
        <end position="2088"/>
    </location>
</feature>
<protein>
    <recommendedName>
        <fullName evidence="7">WxxW domain-containing protein</fullName>
    </recommendedName>
</protein>
<feature type="region of interest" description="Disordered" evidence="5">
    <location>
        <begin position="296"/>
        <end position="326"/>
    </location>
</feature>
<evidence type="ECO:0000313" key="8">
    <source>
        <dbReference type="Ensembl" id="ENSCPIP00010010685.1"/>
    </source>
</evidence>
<feature type="domain" description="WxxW" evidence="7">
    <location>
        <begin position="1045"/>
        <end position="1133"/>
    </location>
</feature>
<dbReference type="GO" id="GO:0005576">
    <property type="term" value="C:extracellular region"/>
    <property type="evidence" value="ECO:0007669"/>
    <property type="project" value="UniProtKB-SubCell"/>
</dbReference>
<evidence type="ECO:0000259" key="7">
    <source>
        <dbReference type="Pfam" id="PF13330"/>
    </source>
</evidence>
<accession>A0A8C3PZS0</accession>
<feature type="domain" description="WxxW" evidence="7">
    <location>
        <begin position="869"/>
        <end position="957"/>
    </location>
</feature>
<dbReference type="Ensembl" id="ENSCPIT00010012618.1">
    <property type="protein sequence ID" value="ENSCPIP00010010685.1"/>
    <property type="gene ID" value="ENSCPIG00010008289.1"/>
</dbReference>
<feature type="region of interest" description="Disordered" evidence="5">
    <location>
        <begin position="150"/>
        <end position="181"/>
    </location>
</feature>
<feature type="region of interest" description="Disordered" evidence="5">
    <location>
        <begin position="816"/>
        <end position="856"/>
    </location>
</feature>
<feature type="region of interest" description="Disordered" evidence="5">
    <location>
        <begin position="1696"/>
        <end position="1736"/>
    </location>
</feature>
<feature type="domain" description="WxxW" evidence="7">
    <location>
        <begin position="2277"/>
        <end position="2365"/>
    </location>
</feature>
<feature type="domain" description="WxxW" evidence="7">
    <location>
        <begin position="1221"/>
        <end position="1309"/>
    </location>
</feature>
<feature type="domain" description="WxxW" evidence="7">
    <location>
        <begin position="1925"/>
        <end position="2013"/>
    </location>
</feature>
<evidence type="ECO:0000256" key="5">
    <source>
        <dbReference type="SAM" id="MobiDB-lite"/>
    </source>
</evidence>
<feature type="region of interest" description="Disordered" evidence="5">
    <location>
        <begin position="640"/>
        <end position="680"/>
    </location>
</feature>
<dbReference type="PANTHER" id="PTHR15031:SF4">
    <property type="entry name" value="CARTILAGE INTERMEDIATE LAYER PROTEIN 1"/>
    <property type="match status" value="1"/>
</dbReference>
<organism evidence="8 9">
    <name type="scientific">Chrysolophus pictus</name>
    <name type="common">Golden pheasant</name>
    <name type="synonym">Phasianus pictus</name>
    <dbReference type="NCBI Taxonomy" id="9089"/>
    <lineage>
        <taxon>Eukaryota</taxon>
        <taxon>Metazoa</taxon>
        <taxon>Chordata</taxon>
        <taxon>Craniata</taxon>
        <taxon>Vertebrata</taxon>
        <taxon>Euteleostomi</taxon>
        <taxon>Archelosauria</taxon>
        <taxon>Archosauria</taxon>
        <taxon>Dinosauria</taxon>
        <taxon>Saurischia</taxon>
        <taxon>Theropoda</taxon>
        <taxon>Coelurosauria</taxon>
        <taxon>Aves</taxon>
        <taxon>Neognathae</taxon>
        <taxon>Galloanserae</taxon>
        <taxon>Galliformes</taxon>
        <taxon>Phasianidae</taxon>
        <taxon>Phasianinae</taxon>
        <taxon>Chrysolophus</taxon>
    </lineage>
</organism>
<dbReference type="InterPro" id="IPR025155">
    <property type="entry name" value="WxxW_domain"/>
</dbReference>
<keyword evidence="2" id="KW-0964">Secreted</keyword>
<feature type="region of interest" description="Disordered" evidence="5">
    <location>
        <begin position="1168"/>
        <end position="1208"/>
    </location>
</feature>
<dbReference type="Pfam" id="PF13330">
    <property type="entry name" value="Mucin2_WxxW"/>
    <property type="match status" value="17"/>
</dbReference>
<feature type="domain" description="WxxW" evidence="7">
    <location>
        <begin position="37"/>
        <end position="123"/>
    </location>
</feature>
<dbReference type="InterPro" id="IPR039675">
    <property type="entry name" value="CILP1/CILP2"/>
</dbReference>
<evidence type="ECO:0000256" key="4">
    <source>
        <dbReference type="ARBA" id="ARBA00023180"/>
    </source>
</evidence>
<feature type="domain" description="WxxW" evidence="7">
    <location>
        <begin position="1749"/>
        <end position="1837"/>
    </location>
</feature>
<sequence>MKKCIWKCILSFKVFSLTLSVTSSPSTSVCVHEVCQWSEWYDGSPLIPGFDGGDFETFSDLRAKGYEVCRAPKAVQCRAEKFPNIPLKDLGQSVECNTKAGLICYNKDQISTMCYNYEIRILCCVFVPCSSASSITTHTPVPETTITTSSTITTTTSTTTETGTPTVTSTSSETASTSSETISTTPCQPKCKWSKWYDVHFPTLHNKGDYETYQDIRSAGKAICRNPEKIQCRAEKYPHKSIEEIGQVVHCNVTYGLICRNEDQKGELHICLNYQIKVFCCDDYSHCQSSVTPTVPEEITTTTTQSPATTTSETSTSATKITSPVTTSPSTAAICVKEECDWSIWYDVSYPESGYNDGDFDTIQNIKKQGYNVCANRKAVECRAVRFPNTPYQLLEQHITCNTKEGLICYNKDQLPPICYNYEVRFKCCKYVTVPCETTQTPYSTKETQTTRTISTTKTTLYTEVSTTQYTPQIQTKHKTTTIETIPPRTENIHSETTSSPSTTQHVTSCERELCSWTDWFDVDFPSSGTSQGDFETYQHIRAAGKEVCQQPKQIECQAEDYPDISIEQVGQVVQCDVHYGLVCKNQDQHGSFKMCLNYRIRVLCCRPNPNCVQTITPTISPTTSISTGTSSPTPFITVTTSTSTATPSTTGTTPITSTSTSTLSPTPTLTSSTSSPSTTQHVTSCERELCSWTDWFDVDFPSSGTSQGDFETYQHIRAAGKEVCQQPKQIECQAEDYPDISIEQVGQVVQCDVHYGLVCKNQDQHGSFKMCLNYRIRVLCCRPNPNCVQTITPTISPTTSISTGTSSPTPFITVTTSTSTATPSTTGTTPITSTSTSTLSPTPTLTSSTSSPSTTQHVTSCERELCSWTDWFDVDFPSSGTSQGDFETYQHIRAAGKEVCQQPKQIECQAEDYPDISIEQVGQVVQCDVHYGLVCKNQDQHGSFKMCLNYRIRVLCCRPNPNCVQTITPTISPTTSISTGTSSPTPFITVTTSTSTATPSTTGTTPITSTSTSTLSPTPTLTSSTSSPSTTQHVTSCERELCSWTDWFDVDFPSSGTSQGDFETYQHIRAAGKEVCQQPKQIECQAEDYPDISIEQVGQVVQCDVHYGLVCKNQDQHGSFKMCLNYRIRVLCCRPNPNCVQTITPTISPTTSISTGTSSPTPFITVTTSTSTATPSTTGTTPITSTSTSTLSPTPTLTSSTSSPSTTQHVTSCERELCSWTDWFDVDFPSSGTSQGDFETYQHIRAAGKEVCQQPKQIECQAEDYPDISIEQVGQVVQCDVHYGLVCKNQDQHGSFKMCLNYRIRVLCCRPNPNCVQTITPTISPTTSISTGTSSPTPFITVTTSTSTATPSTTGTTPITSTSTSTLSPTPTLTSSTSSPSTTQHVTSCERELCSWTDWFDVDFPSSGTSQGDFETYQHIRAAGKEVCQQPKQIECQAEDYPDISIEQVGQVVQCDVHYGLVCKNQDQHGSFKMCLNYRIRVLCCRPNPNCVQTITPTISPTTSISTGTSSPTPFITVTTSTSTATPSTTGTTPITSTSTSTLSPTPTLTSSTSSPSTTQHVTSCERELCSWTDWFDVDFPSSGTSQGDFETYQHIRAAGKEVCQQPKQIECQAEDYPDISIEQVGQVVQCDVHYGLVCKNQDQHGSFKMCLNYRIRVLCCRPNPNCVQTITPTISPTTSISTGTSSPTPFITVTTSTSTATPSTTGTTPITSTSTSTLSPTPTLTSSTSSPSTTQHVTSCERELCSWTDWFDVDFPSSGTSQGDFETYQHIRAAGKEVCQQPKQIECQAEDYPDISIEQVGQVVQCDVHYGLVCKNQDQHGSFKMCLNYRIRVLCCRPNPNCVQTITPTISPTTSISTGTSSPTPFITVTTSTSTATPSTTGTTPITSTSTSTLSPTPTLTSSTSSPSTTQHVTSCERELCSWTDWFDVDFPSSGTSQGDFETYQHIRAAGKEVCQQPKQIECQAEDYPDISIEQVGQVVQCDVHYGLVCKNQDQHGSFKMCLNYRIRVLCCRPNPNCVQTITPTISPTTSISTGTSSPTPFITVTTSTSTATPSTTGTTPITSTSTSTLSPTPTLTSSTSSPSTTQHVTSCERELCSWTDWFDVDFPSSGTSQGDFETYQHIRAAGKEVCQQPKQIECQAEDYPDISIEQVGQVVQCDVHYGLVCKNQDQHGSFKMCLNYRIRVLCCRPNPNCVQTITPTISPTTSISTGTSSPTPFITVTTSTSTATPSTTGTTPITSTSTSTLSPTPTLTSSTSSPSTTQHVTSCERELCSWTDWFDVDFPSSGTSQGDFETYQHIRAAGKEVCQQPKQIECQAEDYPDISIEQVGQVVQCDVHYGLVCKNQDQHGSFKMCLNYRIRVLCCRPNPNCVQTITPTISPTTSISTGTSSPTPFITVTTSTSTATPSTTGTTPITSTSTSTLSPTPTLTSSTSSPSTTQHVTSCERELCSWTDWFDVDFPSSGTSQGDFETYQHIRAAGKEVCQQPKQIECQAEDYPDISIEQVGQVVQCDVHYGLVCKNQDQHGSFKMCLNYRIRVLCCRPNPNCVQTITPTISPTTSISTGTSSPTPFITVTTSTSTATPSTTGTTPITSTSTSTLSPTPTLTSSTSSPSTTQHVTSCERELCSWTDWFDVDFPSSGTSQGDFETYQHIRAAGKEVCQQPKQIECQAEDYPDISIEQVGQVVQCDVHYGLVCKNQDQHGSFKMCLNYRIRVLCCRPNPNCVQTITPTISPTTSISTGTSSPTPFITVTTSTSTATPSTTGTTPITSTSTSTLSPTPTLTSSTSSPSTTQHVTSCERELCSWTDWFDVDFPSSGTSQGDFETYQHIRAAGKEVCQQPKQIECQAEDYPDISIEQVGQVVQCDVHYGLVCKNQDQHGSFKMCLNYRIRVLCCRPNPNCVQTITPTISPTTSISTGTSSPTPFITVTASTISTSFSTSTSISTPCFCKIGNNIYSPGELIYSTMDSDGCRFYARCSETCTVERYTGDCNFTTPLTTISPQTPTTTHPILPPGCVSGT</sequence>
<feature type="domain" description="WxxW" evidence="7">
    <location>
        <begin position="1573"/>
        <end position="1661"/>
    </location>
</feature>